<dbReference type="HOGENOM" id="CLU_2794385_0_0_1"/>
<name>A0A0C9WJG9_9AGAR</name>
<dbReference type="EMBL" id="KN838783">
    <property type="protein sequence ID" value="KIJ94674.1"/>
    <property type="molecule type" value="Genomic_DNA"/>
</dbReference>
<dbReference type="AlphaFoldDB" id="A0A0C9WJG9"/>
<protein>
    <submittedName>
        <fullName evidence="1">Uncharacterized protein</fullName>
    </submittedName>
</protein>
<gene>
    <name evidence="1" type="ORF">K443DRAFT_110014</name>
</gene>
<reference evidence="1 2" key="1">
    <citation type="submission" date="2014-04" db="EMBL/GenBank/DDBJ databases">
        <authorList>
            <consortium name="DOE Joint Genome Institute"/>
            <person name="Kuo A."/>
            <person name="Kohler A."/>
            <person name="Nagy L.G."/>
            <person name="Floudas D."/>
            <person name="Copeland A."/>
            <person name="Barry K.W."/>
            <person name="Cichocki N."/>
            <person name="Veneault-Fourrey C."/>
            <person name="LaButti K."/>
            <person name="Lindquist E.A."/>
            <person name="Lipzen A."/>
            <person name="Lundell T."/>
            <person name="Morin E."/>
            <person name="Murat C."/>
            <person name="Sun H."/>
            <person name="Tunlid A."/>
            <person name="Henrissat B."/>
            <person name="Grigoriev I.V."/>
            <person name="Hibbett D.S."/>
            <person name="Martin F."/>
            <person name="Nordberg H.P."/>
            <person name="Cantor M.N."/>
            <person name="Hua S.X."/>
        </authorList>
    </citation>
    <scope>NUCLEOTIDE SEQUENCE [LARGE SCALE GENOMIC DNA]</scope>
    <source>
        <strain evidence="1 2">LaAM-08-1</strain>
    </source>
</reference>
<organism evidence="1 2">
    <name type="scientific">Laccaria amethystina LaAM-08-1</name>
    <dbReference type="NCBI Taxonomy" id="1095629"/>
    <lineage>
        <taxon>Eukaryota</taxon>
        <taxon>Fungi</taxon>
        <taxon>Dikarya</taxon>
        <taxon>Basidiomycota</taxon>
        <taxon>Agaricomycotina</taxon>
        <taxon>Agaricomycetes</taxon>
        <taxon>Agaricomycetidae</taxon>
        <taxon>Agaricales</taxon>
        <taxon>Agaricineae</taxon>
        <taxon>Hydnangiaceae</taxon>
        <taxon>Laccaria</taxon>
    </lineage>
</organism>
<evidence type="ECO:0000313" key="1">
    <source>
        <dbReference type="EMBL" id="KIJ94674.1"/>
    </source>
</evidence>
<sequence length="68" mass="7144">MATPVWWGVALPTPSTADAGWMVAVQDVGWMLAGLLGTSSSAPISPNTSHVHPLSMSISTSALHKHRH</sequence>
<evidence type="ECO:0000313" key="2">
    <source>
        <dbReference type="Proteomes" id="UP000054477"/>
    </source>
</evidence>
<keyword evidence="2" id="KW-1185">Reference proteome</keyword>
<dbReference type="Proteomes" id="UP000054477">
    <property type="component" value="Unassembled WGS sequence"/>
</dbReference>
<proteinExistence type="predicted"/>
<dbReference type="OrthoDB" id="2683861at2759"/>
<accession>A0A0C9WJG9</accession>
<reference evidence="2" key="2">
    <citation type="submission" date="2015-01" db="EMBL/GenBank/DDBJ databases">
        <title>Evolutionary Origins and Diversification of the Mycorrhizal Mutualists.</title>
        <authorList>
            <consortium name="DOE Joint Genome Institute"/>
            <consortium name="Mycorrhizal Genomics Consortium"/>
            <person name="Kohler A."/>
            <person name="Kuo A."/>
            <person name="Nagy L.G."/>
            <person name="Floudas D."/>
            <person name="Copeland A."/>
            <person name="Barry K.W."/>
            <person name="Cichocki N."/>
            <person name="Veneault-Fourrey C."/>
            <person name="LaButti K."/>
            <person name="Lindquist E.A."/>
            <person name="Lipzen A."/>
            <person name="Lundell T."/>
            <person name="Morin E."/>
            <person name="Murat C."/>
            <person name="Riley R."/>
            <person name="Ohm R."/>
            <person name="Sun H."/>
            <person name="Tunlid A."/>
            <person name="Henrissat B."/>
            <person name="Grigoriev I.V."/>
            <person name="Hibbett D.S."/>
            <person name="Martin F."/>
        </authorList>
    </citation>
    <scope>NUCLEOTIDE SEQUENCE [LARGE SCALE GENOMIC DNA]</scope>
    <source>
        <strain evidence="2">LaAM-08-1</strain>
    </source>
</reference>